<comment type="caution">
    <text evidence="11">The sequence shown here is derived from an EMBL/GenBank/DDBJ whole genome shotgun (WGS) entry which is preliminary data.</text>
</comment>
<sequence length="376" mass="40731">MGSATSDLALRQLFITIIYVYVYIYAYTVLSEKARIFKALANDTRLTIVGYLLRNEHCACDFSGTKKDQTTVSRHLKVLTEAGIVKFKKNGRNIVYSIANDEMLESLRAMKIEEKENCCEPRMPSGNEIKQTVRKKYSKIALEGGGCGCGSGCCGNGHDPIQISSSLGYSEEDMNGVPEANLGLGCGNPGALGSMREGETVLDLGSGAGMDAFLAANRVGPKGKVIGVDFTEEMIRKARKNAKDNGFSNVEFRLGDIEDLPIDSGTVDLVMSNCVINLMPDKAKAFREAFRVLKPGGRMYISDIVLLDELTAEQRADEDLISGCVGGAVLKTEYIGYVIAAGFRIEGANEDKDISERQYAGLPVESLKLVATKPAV</sequence>
<dbReference type="InterPro" id="IPR004033">
    <property type="entry name" value="UbiE/COQ5_MeTrFase"/>
</dbReference>
<dbReference type="Gene3D" id="3.40.50.150">
    <property type="entry name" value="Vaccinia Virus protein VP39"/>
    <property type="match status" value="1"/>
</dbReference>
<evidence type="ECO:0000256" key="2">
    <source>
        <dbReference type="ARBA" id="ARBA00022691"/>
    </source>
</evidence>
<dbReference type="InterPro" id="IPR026669">
    <property type="entry name" value="Arsenite_MeTrfase-like"/>
</dbReference>
<dbReference type="Gene3D" id="1.10.10.10">
    <property type="entry name" value="Winged helix-like DNA-binding domain superfamily/Winged helix DNA-binding domain"/>
    <property type="match status" value="1"/>
</dbReference>
<dbReference type="Pfam" id="PF01022">
    <property type="entry name" value="HTH_5"/>
    <property type="match status" value="1"/>
</dbReference>
<keyword evidence="9" id="KW-0472">Membrane</keyword>
<dbReference type="PROSITE" id="PS51608">
    <property type="entry name" value="SAM_MT_UBIE"/>
    <property type="match status" value="1"/>
</dbReference>
<evidence type="ECO:0000256" key="3">
    <source>
        <dbReference type="ARBA" id="ARBA00034487"/>
    </source>
</evidence>
<dbReference type="SUPFAM" id="SSF46785">
    <property type="entry name" value="Winged helix' DNA-binding domain"/>
    <property type="match status" value="1"/>
</dbReference>
<dbReference type="SUPFAM" id="SSF53335">
    <property type="entry name" value="S-adenosyl-L-methionine-dependent methyltransferases"/>
    <property type="match status" value="1"/>
</dbReference>
<keyword evidence="11" id="KW-0489">Methyltransferase</keyword>
<reference evidence="11" key="1">
    <citation type="submission" date="2019-08" db="EMBL/GenBank/DDBJ databases">
        <authorList>
            <person name="Kucharzyk K."/>
            <person name="Murdoch R.W."/>
            <person name="Higgins S."/>
            <person name="Loffler F."/>
        </authorList>
    </citation>
    <scope>NUCLEOTIDE SEQUENCE</scope>
</reference>
<evidence type="ECO:0000259" key="10">
    <source>
        <dbReference type="PROSITE" id="PS50987"/>
    </source>
</evidence>
<dbReference type="InterPro" id="IPR011991">
    <property type="entry name" value="ArsR-like_HTH"/>
</dbReference>
<keyword evidence="1 11" id="KW-0808">Transferase</keyword>
<dbReference type="InterPro" id="IPR036388">
    <property type="entry name" value="WH-like_DNA-bd_sf"/>
</dbReference>
<comment type="similarity">
    <text evidence="3">Belongs to the methyltransferase superfamily. Arsenite methyltransferase family.</text>
</comment>
<dbReference type="InterPro" id="IPR029063">
    <property type="entry name" value="SAM-dependent_MTases_sf"/>
</dbReference>
<evidence type="ECO:0000256" key="4">
    <source>
        <dbReference type="ARBA" id="ARBA00034521"/>
    </source>
</evidence>
<dbReference type="GO" id="GO:0030791">
    <property type="term" value="F:arsenite methyltransferase activity"/>
    <property type="evidence" value="ECO:0007669"/>
    <property type="project" value="UniProtKB-EC"/>
</dbReference>
<dbReference type="PRINTS" id="PR00778">
    <property type="entry name" value="HTHARSR"/>
</dbReference>
<dbReference type="NCBIfam" id="NF033788">
    <property type="entry name" value="HTH_metalloreg"/>
    <property type="match status" value="1"/>
</dbReference>
<evidence type="ECO:0000256" key="1">
    <source>
        <dbReference type="ARBA" id="ARBA00022679"/>
    </source>
</evidence>
<evidence type="ECO:0000256" key="6">
    <source>
        <dbReference type="ARBA" id="ARBA00047941"/>
    </source>
</evidence>
<dbReference type="InterPro" id="IPR025714">
    <property type="entry name" value="Methyltranfer_dom"/>
</dbReference>
<evidence type="ECO:0000256" key="7">
    <source>
        <dbReference type="ARBA" id="ARBA00047943"/>
    </source>
</evidence>
<comment type="catalytic activity">
    <reaction evidence="7">
        <text>arsenic triglutathione + 2 [thioredoxin]-dithiol + 2 S-adenosyl-L-methionine + H2O = dimethylarsinous acid + 2 [thioredoxin]-disulfide + 3 glutathione + 2 S-adenosyl-L-homocysteine + 2 H(+)</text>
        <dbReference type="Rhea" id="RHEA:69464"/>
        <dbReference type="Rhea" id="RHEA-COMP:10698"/>
        <dbReference type="Rhea" id="RHEA-COMP:10700"/>
        <dbReference type="ChEBI" id="CHEBI:15377"/>
        <dbReference type="ChEBI" id="CHEBI:15378"/>
        <dbReference type="ChEBI" id="CHEBI:23808"/>
        <dbReference type="ChEBI" id="CHEBI:29950"/>
        <dbReference type="ChEBI" id="CHEBI:50058"/>
        <dbReference type="ChEBI" id="CHEBI:57856"/>
        <dbReference type="ChEBI" id="CHEBI:57925"/>
        <dbReference type="ChEBI" id="CHEBI:59789"/>
        <dbReference type="ChEBI" id="CHEBI:183640"/>
        <dbReference type="EC" id="2.1.1.137"/>
    </reaction>
</comment>
<comment type="catalytic activity">
    <reaction evidence="8">
        <text>arsenic triglutathione + 3 [thioredoxin]-dithiol + 3 S-adenosyl-L-methionine = trimethylarsine + 3 [thioredoxin]-disulfide + 3 glutathione + 3 S-adenosyl-L-homocysteine + 3 H(+)</text>
        <dbReference type="Rhea" id="RHEA:69432"/>
        <dbReference type="Rhea" id="RHEA-COMP:10698"/>
        <dbReference type="Rhea" id="RHEA-COMP:10700"/>
        <dbReference type="ChEBI" id="CHEBI:15378"/>
        <dbReference type="ChEBI" id="CHEBI:27130"/>
        <dbReference type="ChEBI" id="CHEBI:29950"/>
        <dbReference type="ChEBI" id="CHEBI:50058"/>
        <dbReference type="ChEBI" id="CHEBI:57856"/>
        <dbReference type="ChEBI" id="CHEBI:57925"/>
        <dbReference type="ChEBI" id="CHEBI:59789"/>
        <dbReference type="ChEBI" id="CHEBI:183640"/>
        <dbReference type="EC" id="2.1.1.137"/>
    </reaction>
</comment>
<dbReference type="PROSITE" id="PS50987">
    <property type="entry name" value="HTH_ARSR_2"/>
    <property type="match status" value="1"/>
</dbReference>
<dbReference type="PANTHER" id="PTHR43675">
    <property type="entry name" value="ARSENITE METHYLTRANSFERASE"/>
    <property type="match status" value="1"/>
</dbReference>
<evidence type="ECO:0000256" key="9">
    <source>
        <dbReference type="SAM" id="Phobius"/>
    </source>
</evidence>
<proteinExistence type="inferred from homology"/>
<dbReference type="NCBIfam" id="NF008823">
    <property type="entry name" value="PRK11873.1"/>
    <property type="match status" value="1"/>
</dbReference>
<dbReference type="CDD" id="cd02440">
    <property type="entry name" value="AdoMet_MTases"/>
    <property type="match status" value="1"/>
</dbReference>
<organism evidence="11">
    <name type="scientific">bioreactor metagenome</name>
    <dbReference type="NCBI Taxonomy" id="1076179"/>
    <lineage>
        <taxon>unclassified sequences</taxon>
        <taxon>metagenomes</taxon>
        <taxon>ecological metagenomes</taxon>
    </lineage>
</organism>
<evidence type="ECO:0000313" key="11">
    <source>
        <dbReference type="EMBL" id="MPM57174.1"/>
    </source>
</evidence>
<evidence type="ECO:0000256" key="5">
    <source>
        <dbReference type="ARBA" id="ARBA00034545"/>
    </source>
</evidence>
<feature type="domain" description="HTH arsR-type" evidence="10">
    <location>
        <begin position="25"/>
        <end position="118"/>
    </location>
</feature>
<dbReference type="AlphaFoldDB" id="A0A645B620"/>
<gene>
    <name evidence="11" type="primary">ubiE_84</name>
    <name evidence="11" type="ORF">SDC9_103995</name>
</gene>
<dbReference type="EC" id="2.1.1.137" evidence="4"/>
<dbReference type="PANTHER" id="PTHR43675:SF8">
    <property type="entry name" value="ARSENITE METHYLTRANSFERASE"/>
    <property type="match status" value="1"/>
</dbReference>
<comment type="catalytic activity">
    <reaction evidence="6">
        <text>arsenic triglutathione + [thioredoxin]-dithiol + S-adenosyl-L-methionine + 2 H2O = methylarsonous acid + [thioredoxin]-disulfide + 3 glutathione + S-adenosyl-L-homocysteine + H(+)</text>
        <dbReference type="Rhea" id="RHEA:69460"/>
        <dbReference type="Rhea" id="RHEA-COMP:10698"/>
        <dbReference type="Rhea" id="RHEA-COMP:10700"/>
        <dbReference type="ChEBI" id="CHEBI:15377"/>
        <dbReference type="ChEBI" id="CHEBI:15378"/>
        <dbReference type="ChEBI" id="CHEBI:17826"/>
        <dbReference type="ChEBI" id="CHEBI:29950"/>
        <dbReference type="ChEBI" id="CHEBI:50058"/>
        <dbReference type="ChEBI" id="CHEBI:57856"/>
        <dbReference type="ChEBI" id="CHEBI:57925"/>
        <dbReference type="ChEBI" id="CHEBI:59789"/>
        <dbReference type="ChEBI" id="CHEBI:183640"/>
        <dbReference type="EC" id="2.1.1.137"/>
    </reaction>
</comment>
<dbReference type="Pfam" id="PF13847">
    <property type="entry name" value="Methyltransf_31"/>
    <property type="match status" value="1"/>
</dbReference>
<dbReference type="GO" id="GO:0003700">
    <property type="term" value="F:DNA-binding transcription factor activity"/>
    <property type="evidence" value="ECO:0007669"/>
    <property type="project" value="InterPro"/>
</dbReference>
<keyword evidence="2" id="KW-0949">S-adenosyl-L-methionine</keyword>
<name>A0A645B620_9ZZZZ</name>
<keyword evidence="9" id="KW-1133">Transmembrane helix</keyword>
<feature type="transmembrane region" description="Helical" evidence="9">
    <location>
        <begin position="12"/>
        <end position="30"/>
    </location>
</feature>
<keyword evidence="9" id="KW-0812">Transmembrane</keyword>
<protein>
    <recommendedName>
        <fullName evidence="5">Arsenite methyltransferase</fullName>
        <ecNumber evidence="4">2.1.1.137</ecNumber>
    </recommendedName>
</protein>
<dbReference type="InterPro" id="IPR001845">
    <property type="entry name" value="HTH_ArsR_DNA-bd_dom"/>
</dbReference>
<dbReference type="GO" id="GO:0032259">
    <property type="term" value="P:methylation"/>
    <property type="evidence" value="ECO:0007669"/>
    <property type="project" value="UniProtKB-KW"/>
</dbReference>
<dbReference type="SMART" id="SM00418">
    <property type="entry name" value="HTH_ARSR"/>
    <property type="match status" value="1"/>
</dbReference>
<dbReference type="CDD" id="cd00090">
    <property type="entry name" value="HTH_ARSR"/>
    <property type="match status" value="1"/>
</dbReference>
<evidence type="ECO:0000256" key="8">
    <source>
        <dbReference type="ARBA" id="ARBA00048428"/>
    </source>
</evidence>
<accession>A0A645B620</accession>
<dbReference type="EMBL" id="VSSQ01016127">
    <property type="protein sequence ID" value="MPM57174.1"/>
    <property type="molecule type" value="Genomic_DNA"/>
</dbReference>
<keyword evidence="11" id="KW-0830">Ubiquinone</keyword>
<dbReference type="InterPro" id="IPR036390">
    <property type="entry name" value="WH_DNA-bd_sf"/>
</dbReference>